<organism evidence="1">
    <name type="scientific">Rhizophora mucronata</name>
    <name type="common">Asiatic mangrove</name>
    <dbReference type="NCBI Taxonomy" id="61149"/>
    <lineage>
        <taxon>Eukaryota</taxon>
        <taxon>Viridiplantae</taxon>
        <taxon>Streptophyta</taxon>
        <taxon>Embryophyta</taxon>
        <taxon>Tracheophyta</taxon>
        <taxon>Spermatophyta</taxon>
        <taxon>Magnoliopsida</taxon>
        <taxon>eudicotyledons</taxon>
        <taxon>Gunneridae</taxon>
        <taxon>Pentapetalae</taxon>
        <taxon>rosids</taxon>
        <taxon>fabids</taxon>
        <taxon>Malpighiales</taxon>
        <taxon>Rhizophoraceae</taxon>
        <taxon>Rhizophora</taxon>
    </lineage>
</organism>
<dbReference type="AlphaFoldDB" id="A0A2P2M234"/>
<sequence>MNVDGIWPENVVRIPFIGIANAYDTQLEKFIHFSLWHHEQHPSSLVSLLLVVMATS</sequence>
<dbReference type="EMBL" id="GGEC01043809">
    <property type="protein sequence ID" value="MBX24293.1"/>
    <property type="molecule type" value="Transcribed_RNA"/>
</dbReference>
<protein>
    <submittedName>
        <fullName evidence="1">Uncharacterized protein</fullName>
    </submittedName>
</protein>
<accession>A0A2P2M234</accession>
<evidence type="ECO:0000313" key="1">
    <source>
        <dbReference type="EMBL" id="MBX24293.1"/>
    </source>
</evidence>
<proteinExistence type="predicted"/>
<reference evidence="1" key="1">
    <citation type="submission" date="2018-02" db="EMBL/GenBank/DDBJ databases">
        <title>Rhizophora mucronata_Transcriptome.</title>
        <authorList>
            <person name="Meera S.P."/>
            <person name="Sreeshan A."/>
            <person name="Augustine A."/>
        </authorList>
    </citation>
    <scope>NUCLEOTIDE SEQUENCE</scope>
    <source>
        <tissue evidence="1">Leaf</tissue>
    </source>
</reference>
<name>A0A2P2M234_RHIMU</name>